<sequence>MSTLLVDQCKAAAKSVSVISPFSCFSVFLTSAKQTYMPPLSSPSSVALPSDPAPASLGLPIPGHSSPPKKRCAPTIGGRAKQKKTRNA</sequence>
<organism evidence="2 3">
    <name type="scientific">Hypsizygus marmoreus</name>
    <name type="common">White beech mushroom</name>
    <name type="synonym">Agaricus marmoreus</name>
    <dbReference type="NCBI Taxonomy" id="39966"/>
    <lineage>
        <taxon>Eukaryota</taxon>
        <taxon>Fungi</taxon>
        <taxon>Dikarya</taxon>
        <taxon>Basidiomycota</taxon>
        <taxon>Agaricomycotina</taxon>
        <taxon>Agaricomycetes</taxon>
        <taxon>Agaricomycetidae</taxon>
        <taxon>Agaricales</taxon>
        <taxon>Tricholomatineae</taxon>
        <taxon>Lyophyllaceae</taxon>
        <taxon>Hypsizygus</taxon>
    </lineage>
</organism>
<feature type="compositionally biased region" description="Low complexity" evidence="1">
    <location>
        <begin position="39"/>
        <end position="60"/>
    </location>
</feature>
<comment type="caution">
    <text evidence="2">The sequence shown here is derived from an EMBL/GenBank/DDBJ whole genome shotgun (WGS) entry which is preliminary data.</text>
</comment>
<accession>A0A369K8B7</accession>
<gene>
    <name evidence="2" type="ORF">Hypma_012343</name>
</gene>
<evidence type="ECO:0000313" key="3">
    <source>
        <dbReference type="Proteomes" id="UP000076154"/>
    </source>
</evidence>
<name>A0A369K8B7_HYPMA</name>
<protein>
    <submittedName>
        <fullName evidence="2">Uncharacterized protein</fullName>
    </submittedName>
</protein>
<proteinExistence type="predicted"/>
<dbReference type="Proteomes" id="UP000076154">
    <property type="component" value="Unassembled WGS sequence"/>
</dbReference>
<reference evidence="2" key="1">
    <citation type="submission" date="2018-04" db="EMBL/GenBank/DDBJ databases">
        <title>Whole genome sequencing of Hypsizygus marmoreus.</title>
        <authorList>
            <person name="Choi I.-G."/>
            <person name="Min B."/>
            <person name="Kim J.-G."/>
            <person name="Kim S."/>
            <person name="Oh Y.-L."/>
            <person name="Kong W.-S."/>
            <person name="Park H."/>
            <person name="Jeong J."/>
            <person name="Song E.-S."/>
        </authorList>
    </citation>
    <scope>NUCLEOTIDE SEQUENCE [LARGE SCALE GENOMIC DNA]</scope>
    <source>
        <strain evidence="2">51987-8</strain>
    </source>
</reference>
<dbReference type="AlphaFoldDB" id="A0A369K8B7"/>
<dbReference type="EMBL" id="LUEZ02000007">
    <property type="protein sequence ID" value="RDB30158.1"/>
    <property type="molecule type" value="Genomic_DNA"/>
</dbReference>
<evidence type="ECO:0000256" key="1">
    <source>
        <dbReference type="SAM" id="MobiDB-lite"/>
    </source>
</evidence>
<keyword evidence="3" id="KW-1185">Reference proteome</keyword>
<dbReference type="InParanoid" id="A0A369K8B7"/>
<feature type="region of interest" description="Disordered" evidence="1">
    <location>
        <begin position="39"/>
        <end position="88"/>
    </location>
</feature>
<evidence type="ECO:0000313" key="2">
    <source>
        <dbReference type="EMBL" id="RDB30158.1"/>
    </source>
</evidence>